<name>A0A516SDJ3_9NEIS</name>
<sequence>MKPAADADALQQFFISLVNHSETALTLQSFHASAGCGWVQEPVAGDLIAAGDERVWCGMPWDLACPVEVDLDLGVQGGGAIRIRFSRRYPAPADGSLQLDAAHLLGSAELQRAESSSPFLMTIVRQAF</sequence>
<dbReference type="Proteomes" id="UP000317550">
    <property type="component" value="Chromosome"/>
</dbReference>
<dbReference type="AlphaFoldDB" id="A0A516SDJ3"/>
<protein>
    <submittedName>
        <fullName evidence="1">Uncharacterized protein</fullName>
    </submittedName>
</protein>
<dbReference type="RefSeq" id="WP_144277632.1">
    <property type="nucleotide sequence ID" value="NZ_CP041730.1"/>
</dbReference>
<keyword evidence="2" id="KW-1185">Reference proteome</keyword>
<proteinExistence type="predicted"/>
<evidence type="ECO:0000313" key="1">
    <source>
        <dbReference type="EMBL" id="QDQ26233.1"/>
    </source>
</evidence>
<evidence type="ECO:0000313" key="2">
    <source>
        <dbReference type="Proteomes" id="UP000317550"/>
    </source>
</evidence>
<organism evidence="1 2">
    <name type="scientific">Chitinimonas arctica</name>
    <dbReference type="NCBI Taxonomy" id="2594795"/>
    <lineage>
        <taxon>Bacteria</taxon>
        <taxon>Pseudomonadati</taxon>
        <taxon>Pseudomonadota</taxon>
        <taxon>Betaproteobacteria</taxon>
        <taxon>Neisseriales</taxon>
        <taxon>Chitinibacteraceae</taxon>
        <taxon>Chitinimonas</taxon>
    </lineage>
</organism>
<reference evidence="2" key="1">
    <citation type="submission" date="2019-07" db="EMBL/GenBank/DDBJ databases">
        <title>Chitinimonas sp. nov., isolated from Ny-Alesund, arctica soil.</title>
        <authorList>
            <person name="Xu Q."/>
            <person name="Peng F."/>
        </authorList>
    </citation>
    <scope>NUCLEOTIDE SEQUENCE [LARGE SCALE GENOMIC DNA]</scope>
    <source>
        <strain evidence="2">R3-44</strain>
    </source>
</reference>
<accession>A0A516SDJ3</accession>
<gene>
    <name evidence="1" type="ORF">FNU76_07590</name>
</gene>
<dbReference type="EMBL" id="CP041730">
    <property type="protein sequence ID" value="QDQ26233.1"/>
    <property type="molecule type" value="Genomic_DNA"/>
</dbReference>
<dbReference type="KEGG" id="cari:FNU76_07590"/>